<dbReference type="InterPro" id="IPR013128">
    <property type="entry name" value="Peptidase_C1A"/>
</dbReference>
<comment type="similarity">
    <text evidence="1">Belongs to the peptidase C1 family.</text>
</comment>
<evidence type="ECO:0000313" key="4">
    <source>
        <dbReference type="Proteomes" id="UP001515480"/>
    </source>
</evidence>
<evidence type="ECO:0000259" key="2">
    <source>
        <dbReference type="SMART" id="SM00645"/>
    </source>
</evidence>
<dbReference type="InterPro" id="IPR038765">
    <property type="entry name" value="Papain-like_cys_pep_sf"/>
</dbReference>
<dbReference type="InterPro" id="IPR025661">
    <property type="entry name" value="Pept_asp_AS"/>
</dbReference>
<keyword evidence="4" id="KW-1185">Reference proteome</keyword>
<evidence type="ECO:0000256" key="1">
    <source>
        <dbReference type="ARBA" id="ARBA00008455"/>
    </source>
</evidence>
<gene>
    <name evidence="3" type="ORF">AB1Y20_010847</name>
</gene>
<dbReference type="GO" id="GO:0006508">
    <property type="term" value="P:proteolysis"/>
    <property type="evidence" value="ECO:0007669"/>
    <property type="project" value="InterPro"/>
</dbReference>
<dbReference type="SMART" id="SM00645">
    <property type="entry name" value="Pept_C1"/>
    <property type="match status" value="1"/>
</dbReference>
<reference evidence="3 4" key="1">
    <citation type="journal article" date="2024" name="Science">
        <title>Giant polyketide synthase enzymes in the biosynthesis of giant marine polyether toxins.</title>
        <authorList>
            <person name="Fallon T.R."/>
            <person name="Shende V.V."/>
            <person name="Wierzbicki I.H."/>
            <person name="Pendleton A.L."/>
            <person name="Watervoot N.F."/>
            <person name="Auber R.P."/>
            <person name="Gonzalez D.J."/>
            <person name="Wisecaver J.H."/>
            <person name="Moore B.S."/>
        </authorList>
    </citation>
    <scope>NUCLEOTIDE SEQUENCE [LARGE SCALE GENOMIC DNA]</scope>
    <source>
        <strain evidence="3 4">12B1</strain>
    </source>
</reference>
<comment type="caution">
    <text evidence="3">The sequence shown here is derived from an EMBL/GenBank/DDBJ whole genome shotgun (WGS) entry which is preliminary data.</text>
</comment>
<dbReference type="Pfam" id="PF00112">
    <property type="entry name" value="Peptidase_C1"/>
    <property type="match status" value="1"/>
</dbReference>
<dbReference type="PRINTS" id="PR00705">
    <property type="entry name" value="PAPAIN"/>
</dbReference>
<dbReference type="GO" id="GO:0008234">
    <property type="term" value="F:cysteine-type peptidase activity"/>
    <property type="evidence" value="ECO:0007669"/>
    <property type="project" value="InterPro"/>
</dbReference>
<dbReference type="Gene3D" id="3.90.70.10">
    <property type="entry name" value="Cysteine proteinases"/>
    <property type="match status" value="1"/>
</dbReference>
<name>A0AB34IPX9_PRYPA</name>
<organism evidence="3 4">
    <name type="scientific">Prymnesium parvum</name>
    <name type="common">Toxic golden alga</name>
    <dbReference type="NCBI Taxonomy" id="97485"/>
    <lineage>
        <taxon>Eukaryota</taxon>
        <taxon>Haptista</taxon>
        <taxon>Haptophyta</taxon>
        <taxon>Prymnesiophyceae</taxon>
        <taxon>Prymnesiales</taxon>
        <taxon>Prymnesiaceae</taxon>
        <taxon>Prymnesium</taxon>
    </lineage>
</organism>
<dbReference type="EMBL" id="JBGBPQ010000020">
    <property type="protein sequence ID" value="KAL1504441.1"/>
    <property type="molecule type" value="Genomic_DNA"/>
</dbReference>
<dbReference type="Proteomes" id="UP001515480">
    <property type="component" value="Unassembled WGS sequence"/>
</dbReference>
<accession>A0AB34IPX9</accession>
<feature type="domain" description="Peptidase C1A papain C-terminal" evidence="2">
    <location>
        <begin position="62"/>
        <end position="329"/>
    </location>
</feature>
<sequence length="336" mass="36790">MLLSLAATLGAVVQPHLPLAAEALAPLQGRTSRRRPGGELFRAHNLSELSLLAATPPEPSPLPANFSWSNREGRNYLSTAYNQHIPQYCGSCWAFAATSCLADRWYIRQMLSDRAENHVSAELRLSVQNVLSCGNLVTRCGTCQGGNDAAVYQYAQLHGIPDESCSSYMAEDTTCRAEDPVTQTNKPACYTCWPNTQDPSQPAKCEAVARYRKLFASGVGNVRGAEAMKKEIYARGPISCGIDATDEMEAYKAGTTFAQPPSSTPARVDHVVSVVGWGKDSQNNDYWLVRNSWGVTWGDEGFMKLVTSYNKGPLGTSNNLVESDCYFGIVDRYDYD</sequence>
<dbReference type="PANTHER" id="PTHR12411">
    <property type="entry name" value="CYSTEINE PROTEASE FAMILY C1-RELATED"/>
    <property type="match status" value="1"/>
</dbReference>
<dbReference type="PROSITE" id="PS00640">
    <property type="entry name" value="THIOL_PROTEASE_ASN"/>
    <property type="match status" value="1"/>
</dbReference>
<dbReference type="AlphaFoldDB" id="A0AB34IPX9"/>
<proteinExistence type="inferred from homology"/>
<dbReference type="SUPFAM" id="SSF54001">
    <property type="entry name" value="Cysteine proteinases"/>
    <property type="match status" value="1"/>
</dbReference>
<evidence type="ECO:0000313" key="3">
    <source>
        <dbReference type="EMBL" id="KAL1504441.1"/>
    </source>
</evidence>
<dbReference type="InterPro" id="IPR000668">
    <property type="entry name" value="Peptidase_C1A_C"/>
</dbReference>
<protein>
    <recommendedName>
        <fullName evidence="2">Peptidase C1A papain C-terminal domain-containing protein</fullName>
    </recommendedName>
</protein>